<dbReference type="Gene3D" id="1.10.3720.10">
    <property type="entry name" value="MetI-like"/>
    <property type="match status" value="1"/>
</dbReference>
<dbReference type="GO" id="GO:0005886">
    <property type="term" value="C:plasma membrane"/>
    <property type="evidence" value="ECO:0007669"/>
    <property type="project" value="UniProtKB-SubCell"/>
</dbReference>
<dbReference type="CDD" id="cd06261">
    <property type="entry name" value="TM_PBP2"/>
    <property type="match status" value="1"/>
</dbReference>
<feature type="transmembrane region" description="Helical" evidence="7">
    <location>
        <begin position="24"/>
        <end position="53"/>
    </location>
</feature>
<dbReference type="AlphaFoldDB" id="A0A3D9JQK5"/>
<evidence type="ECO:0000256" key="2">
    <source>
        <dbReference type="ARBA" id="ARBA00022448"/>
    </source>
</evidence>
<dbReference type="EMBL" id="QRDZ01000012">
    <property type="protein sequence ID" value="RED76391.1"/>
    <property type="molecule type" value="Genomic_DNA"/>
</dbReference>
<keyword evidence="6 7" id="KW-0472">Membrane</keyword>
<feature type="domain" description="ABC transmembrane type-1" evidence="8">
    <location>
        <begin position="90"/>
        <end position="292"/>
    </location>
</feature>
<evidence type="ECO:0000256" key="5">
    <source>
        <dbReference type="ARBA" id="ARBA00022989"/>
    </source>
</evidence>
<name>A0A3D9JQK5_9BACL</name>
<dbReference type="PROSITE" id="PS50928">
    <property type="entry name" value="ABC_TM1"/>
    <property type="match status" value="1"/>
</dbReference>
<evidence type="ECO:0000256" key="1">
    <source>
        <dbReference type="ARBA" id="ARBA00004651"/>
    </source>
</evidence>
<evidence type="ECO:0000256" key="7">
    <source>
        <dbReference type="RuleBase" id="RU363032"/>
    </source>
</evidence>
<dbReference type="GO" id="GO:0055085">
    <property type="term" value="P:transmembrane transport"/>
    <property type="evidence" value="ECO:0007669"/>
    <property type="project" value="InterPro"/>
</dbReference>
<dbReference type="InterPro" id="IPR035906">
    <property type="entry name" value="MetI-like_sf"/>
</dbReference>
<evidence type="ECO:0000256" key="6">
    <source>
        <dbReference type="ARBA" id="ARBA00023136"/>
    </source>
</evidence>
<comment type="subcellular location">
    <subcellularLocation>
        <location evidence="1 7">Cell membrane</location>
        <topology evidence="1 7">Multi-pass membrane protein</topology>
    </subcellularLocation>
</comment>
<evidence type="ECO:0000313" key="9">
    <source>
        <dbReference type="EMBL" id="RED76391.1"/>
    </source>
</evidence>
<feature type="transmembrane region" description="Helical" evidence="7">
    <location>
        <begin position="279"/>
        <end position="298"/>
    </location>
</feature>
<dbReference type="PANTHER" id="PTHR43744:SF9">
    <property type="entry name" value="POLYGALACTURONAN_RHAMNOGALACTURONAN TRANSPORT SYSTEM PERMEASE PROTEIN YTCP"/>
    <property type="match status" value="1"/>
</dbReference>
<evidence type="ECO:0000313" key="10">
    <source>
        <dbReference type="Proteomes" id="UP000256977"/>
    </source>
</evidence>
<dbReference type="OrthoDB" id="9810086at2"/>
<comment type="similarity">
    <text evidence="7">Belongs to the binding-protein-dependent transport system permease family.</text>
</comment>
<gene>
    <name evidence="9" type="ORF">DFP98_112109</name>
</gene>
<keyword evidence="3" id="KW-1003">Cell membrane</keyword>
<protein>
    <submittedName>
        <fullName evidence="9">Putative aldouronate transport system permease protein</fullName>
    </submittedName>
</protein>
<keyword evidence="2 7" id="KW-0813">Transport</keyword>
<proteinExistence type="inferred from homology"/>
<keyword evidence="10" id="KW-1185">Reference proteome</keyword>
<comment type="caution">
    <text evidence="9">The sequence shown here is derived from an EMBL/GenBank/DDBJ whole genome shotgun (WGS) entry which is preliminary data.</text>
</comment>
<dbReference type="InterPro" id="IPR000515">
    <property type="entry name" value="MetI-like"/>
</dbReference>
<dbReference type="Pfam" id="PF00528">
    <property type="entry name" value="BPD_transp_1"/>
    <property type="match status" value="1"/>
</dbReference>
<dbReference type="Proteomes" id="UP000256977">
    <property type="component" value="Unassembled WGS sequence"/>
</dbReference>
<evidence type="ECO:0000256" key="4">
    <source>
        <dbReference type="ARBA" id="ARBA00022692"/>
    </source>
</evidence>
<feature type="transmembrane region" description="Helical" evidence="7">
    <location>
        <begin position="205"/>
        <end position="226"/>
    </location>
</feature>
<feature type="transmembrane region" description="Helical" evidence="7">
    <location>
        <begin position="87"/>
        <end position="113"/>
    </location>
</feature>
<dbReference type="RefSeq" id="WP_116061683.1">
    <property type="nucleotide sequence ID" value="NZ_QRDZ01000012.1"/>
</dbReference>
<feature type="transmembrane region" description="Helical" evidence="7">
    <location>
        <begin position="125"/>
        <end position="145"/>
    </location>
</feature>
<keyword evidence="4 7" id="KW-0812">Transmembrane</keyword>
<accession>A0A3D9JQK5</accession>
<keyword evidence="5 7" id="KW-1133">Transmembrane helix</keyword>
<feature type="transmembrane region" description="Helical" evidence="7">
    <location>
        <begin position="157"/>
        <end position="174"/>
    </location>
</feature>
<dbReference type="SUPFAM" id="SSF161098">
    <property type="entry name" value="MetI-like"/>
    <property type="match status" value="1"/>
</dbReference>
<dbReference type="PANTHER" id="PTHR43744">
    <property type="entry name" value="ABC TRANSPORTER PERMEASE PROTEIN MG189-RELATED-RELATED"/>
    <property type="match status" value="1"/>
</dbReference>
<evidence type="ECO:0000256" key="3">
    <source>
        <dbReference type="ARBA" id="ARBA00022475"/>
    </source>
</evidence>
<organism evidence="9 10">
    <name type="scientific">Cohnella phaseoli</name>
    <dbReference type="NCBI Taxonomy" id="456490"/>
    <lineage>
        <taxon>Bacteria</taxon>
        <taxon>Bacillati</taxon>
        <taxon>Bacillota</taxon>
        <taxon>Bacilli</taxon>
        <taxon>Bacillales</taxon>
        <taxon>Paenibacillaceae</taxon>
        <taxon>Cohnella</taxon>
    </lineage>
</organism>
<reference evidence="9 10" key="1">
    <citation type="submission" date="2018-07" db="EMBL/GenBank/DDBJ databases">
        <title>Genomic Encyclopedia of Type Strains, Phase III (KMG-III): the genomes of soil and plant-associated and newly described type strains.</title>
        <authorList>
            <person name="Whitman W."/>
        </authorList>
    </citation>
    <scope>NUCLEOTIDE SEQUENCE [LARGE SCALE GENOMIC DNA]</scope>
    <source>
        <strain evidence="9 10">CECT 7287</strain>
    </source>
</reference>
<sequence length="313" mass="34892">MNARLNAPAAAVRGTRKRIRENSLLAQTAIHLFFIAACAACLIPLILVTIVSFTDERSILANGYSFLPEAFSLDAYRYLLADSGRLLHAYGISILVTVAGTLASLLISSLLAYPLSRRDFAQRHLLAFFVFFTILFNGGLVPWYLVYTNLFHLKDTLLALLVPNLLMNGFYILIMRTFFSNSIPGSLIESAQIDGAGEWRTFFRIVFPLSLPVLATIGLFTTLGYWNDWFNSLVFIYDNRLISLQYLMTKTLLSIQFLQSNTQNSNVGKLLSEMPTETVRMAMAIVGIGPIVLAYPFFQKYLVKGLTVGAVKG</sequence>
<evidence type="ECO:0000259" key="8">
    <source>
        <dbReference type="PROSITE" id="PS50928"/>
    </source>
</evidence>